<protein>
    <submittedName>
        <fullName evidence="2">Uncharacterized protein</fullName>
    </submittedName>
</protein>
<feature type="region of interest" description="Disordered" evidence="1">
    <location>
        <begin position="22"/>
        <end position="59"/>
    </location>
</feature>
<organism evidence="2 3">
    <name type="scientific">Mycobacterium talmoniae</name>
    <dbReference type="NCBI Taxonomy" id="1858794"/>
    <lineage>
        <taxon>Bacteria</taxon>
        <taxon>Bacillati</taxon>
        <taxon>Actinomycetota</taxon>
        <taxon>Actinomycetes</taxon>
        <taxon>Mycobacteriales</taxon>
        <taxon>Mycobacteriaceae</taxon>
        <taxon>Mycobacterium</taxon>
    </lineage>
</organism>
<feature type="compositionally biased region" description="Low complexity" evidence="1">
    <location>
        <begin position="22"/>
        <end position="40"/>
    </location>
</feature>
<gene>
    <name evidence="2" type="ORF">C1Y40_05510</name>
</gene>
<evidence type="ECO:0000256" key="1">
    <source>
        <dbReference type="SAM" id="MobiDB-lite"/>
    </source>
</evidence>
<evidence type="ECO:0000313" key="2">
    <source>
        <dbReference type="EMBL" id="PQM44329.1"/>
    </source>
</evidence>
<accession>A0A2S8BCF4</accession>
<dbReference type="EMBL" id="PPEA01000846">
    <property type="protein sequence ID" value="PQM44329.1"/>
    <property type="molecule type" value="Genomic_DNA"/>
</dbReference>
<proteinExistence type="predicted"/>
<name>A0A2S8BCF4_9MYCO</name>
<evidence type="ECO:0000313" key="3">
    <source>
        <dbReference type="Proteomes" id="UP000238296"/>
    </source>
</evidence>
<sequence length="59" mass="5802">MAAARADCAVLGSATGEEVAAALPPLNPSSAPATTRTAAAGSHERRPLTAAAKRCQTIA</sequence>
<dbReference type="Proteomes" id="UP000238296">
    <property type="component" value="Unassembled WGS sequence"/>
</dbReference>
<comment type="caution">
    <text evidence="2">The sequence shown here is derived from an EMBL/GenBank/DDBJ whole genome shotgun (WGS) entry which is preliminary data.</text>
</comment>
<reference evidence="2 3" key="1">
    <citation type="journal article" date="2017" name="Int. J. Syst. Evol. Microbiol.">
        <title>Mycobacterium talmoniae sp. nov., a slowly growing mycobacterium isolated from human respiratory samples.</title>
        <authorList>
            <person name="Davidson R.M."/>
            <person name="DeGroote M.A."/>
            <person name="Marola J.L."/>
            <person name="Buss S."/>
            <person name="Jones V."/>
            <person name="McNeil M.R."/>
            <person name="Freifeld A.G."/>
            <person name="Elaine Epperson L."/>
            <person name="Hasan N.A."/>
            <person name="Jackson M."/>
            <person name="Iwen P.C."/>
            <person name="Salfinger M."/>
            <person name="Strong M."/>
        </authorList>
    </citation>
    <scope>NUCLEOTIDE SEQUENCE [LARGE SCALE GENOMIC DNA]</scope>
    <source>
        <strain evidence="2 3">ATCC BAA-2683</strain>
    </source>
</reference>
<dbReference type="AlphaFoldDB" id="A0A2S8BCF4"/>